<evidence type="ECO:0000313" key="2">
    <source>
        <dbReference type="Proteomes" id="UP000242444"/>
    </source>
</evidence>
<keyword evidence="2" id="KW-1185">Reference proteome</keyword>
<gene>
    <name evidence="1" type="ORF">CFN78_18890</name>
</gene>
<name>A0A263D2L3_9PSEU</name>
<accession>A0A263D2L3</accession>
<proteinExistence type="predicted"/>
<comment type="caution">
    <text evidence="1">The sequence shown here is derived from an EMBL/GenBank/DDBJ whole genome shotgun (WGS) entry which is preliminary data.</text>
</comment>
<sequence>MGTTDNGPAQPRGRRTRTVLEQQIREVRRETLREFVAYAERFAREHGEPGTLSLRHLERLVAGKGASGKPVGPPRPATARLLERIFGIDIAELLTAPADGEAELDRSDAELRARLTSSARVDNQVIDLLEGQLSSIRRLDRQLGAPVAHGETTAKADQVTALLQHSLMPARRERLAALLSEVCTLAGWQALDAGNVSAAWHYYERGKFAARESGDPSFESHAAAEQAFVLLDIGEVARATELLLQLRRRKSIPRLLSSWLAAAHGEALAAAGCRSASLRVFDRAAQLLPDTAPSRERPYVVLDAVHLARWRGHALARIGELEAIDVLTSALNKLDSTFTRAETALKVDLAAAFMNRGELEPSQRYAEQARNLAMAIGSTRQRRRLVLLNH</sequence>
<organism evidence="1 2">
    <name type="scientific">Amycolatopsis antarctica</name>
    <dbReference type="NCBI Taxonomy" id="1854586"/>
    <lineage>
        <taxon>Bacteria</taxon>
        <taxon>Bacillati</taxon>
        <taxon>Actinomycetota</taxon>
        <taxon>Actinomycetes</taxon>
        <taxon>Pseudonocardiales</taxon>
        <taxon>Pseudonocardiaceae</taxon>
        <taxon>Amycolatopsis</taxon>
    </lineage>
</organism>
<dbReference type="EMBL" id="NKYE01000012">
    <property type="protein sequence ID" value="OZM71595.1"/>
    <property type="molecule type" value="Genomic_DNA"/>
</dbReference>
<evidence type="ECO:0000313" key="1">
    <source>
        <dbReference type="EMBL" id="OZM71595.1"/>
    </source>
</evidence>
<reference evidence="1 2" key="1">
    <citation type="submission" date="2017-07" db="EMBL/GenBank/DDBJ databases">
        <title>Amycolatopsis antarcticus sp. nov., isolated from the surface of an Antarcticus brown macroalga.</title>
        <authorList>
            <person name="Wang J."/>
            <person name="Leiva S."/>
            <person name="Huang J."/>
            <person name="Huang Y."/>
        </authorList>
    </citation>
    <scope>NUCLEOTIDE SEQUENCE [LARGE SCALE GENOMIC DNA]</scope>
    <source>
        <strain evidence="1 2">AU-G6</strain>
    </source>
</reference>
<dbReference type="AlphaFoldDB" id="A0A263D2L3"/>
<dbReference type="OrthoDB" id="3576575at2"/>
<dbReference type="InParanoid" id="A0A263D2L3"/>
<protein>
    <submittedName>
        <fullName evidence="1">Uncharacterized protein</fullName>
    </submittedName>
</protein>
<dbReference type="Proteomes" id="UP000242444">
    <property type="component" value="Unassembled WGS sequence"/>
</dbReference>